<keyword evidence="3" id="KW-1185">Reference proteome</keyword>
<dbReference type="EMBL" id="JBHSCX010000005">
    <property type="protein sequence ID" value="MFC4362025.1"/>
    <property type="molecule type" value="Genomic_DNA"/>
</dbReference>
<accession>A0ABV8V453</accession>
<sequence>MWVKLTLIWLVAMAPLALAQHPTGCDVKREAPVAFVSQEVQDKLTVSVVGNPCSEATVTLRIKDKHDREVYLYEGILIDHLPFIIYEPDLQPLVTFFVEKVIRDGFIRTTADLPAWEPVEDYYDATNDIIIVPEAEYAALIRAKKPIFWHAAGDATWAHVVYDSATGYGRIIMRGGVFRPGAK</sequence>
<name>A0ABV8V453_9GAMM</name>
<gene>
    <name evidence="2" type="ORF">ACFOX3_06925</name>
</gene>
<evidence type="ECO:0000256" key="1">
    <source>
        <dbReference type="SAM" id="SignalP"/>
    </source>
</evidence>
<dbReference type="RefSeq" id="WP_290259197.1">
    <property type="nucleotide sequence ID" value="NZ_JAUFQG010000004.1"/>
</dbReference>
<reference evidence="3" key="1">
    <citation type="journal article" date="2019" name="Int. J. Syst. Evol. Microbiol.">
        <title>The Global Catalogue of Microorganisms (GCM) 10K type strain sequencing project: providing services to taxonomists for standard genome sequencing and annotation.</title>
        <authorList>
            <consortium name="The Broad Institute Genomics Platform"/>
            <consortium name="The Broad Institute Genome Sequencing Center for Infectious Disease"/>
            <person name="Wu L."/>
            <person name="Ma J."/>
        </authorList>
    </citation>
    <scope>NUCLEOTIDE SEQUENCE [LARGE SCALE GENOMIC DNA]</scope>
    <source>
        <strain evidence="3">CECT 8570</strain>
    </source>
</reference>
<keyword evidence="1" id="KW-0732">Signal</keyword>
<evidence type="ECO:0000313" key="3">
    <source>
        <dbReference type="Proteomes" id="UP001595840"/>
    </source>
</evidence>
<dbReference type="Proteomes" id="UP001595840">
    <property type="component" value="Unassembled WGS sequence"/>
</dbReference>
<feature type="chain" id="PRO_5046359648" evidence="1">
    <location>
        <begin position="20"/>
        <end position="183"/>
    </location>
</feature>
<protein>
    <submittedName>
        <fullName evidence="2">Uncharacterized protein</fullName>
    </submittedName>
</protein>
<organism evidence="2 3">
    <name type="scientific">Simiduia curdlanivorans</name>
    <dbReference type="NCBI Taxonomy" id="1492769"/>
    <lineage>
        <taxon>Bacteria</taxon>
        <taxon>Pseudomonadati</taxon>
        <taxon>Pseudomonadota</taxon>
        <taxon>Gammaproteobacteria</taxon>
        <taxon>Cellvibrionales</taxon>
        <taxon>Cellvibrionaceae</taxon>
        <taxon>Simiduia</taxon>
    </lineage>
</organism>
<comment type="caution">
    <text evidence="2">The sequence shown here is derived from an EMBL/GenBank/DDBJ whole genome shotgun (WGS) entry which is preliminary data.</text>
</comment>
<feature type="signal peptide" evidence="1">
    <location>
        <begin position="1"/>
        <end position="19"/>
    </location>
</feature>
<evidence type="ECO:0000313" key="2">
    <source>
        <dbReference type="EMBL" id="MFC4362025.1"/>
    </source>
</evidence>
<proteinExistence type="predicted"/>